<reference evidence="2 3" key="1">
    <citation type="journal article" date="2020" name="Nature">
        <title>Six reference-quality genomes reveal evolution of bat adaptations.</title>
        <authorList>
            <person name="Jebb D."/>
            <person name="Huang Z."/>
            <person name="Pippel M."/>
            <person name="Hughes G.M."/>
            <person name="Lavrichenko K."/>
            <person name="Devanna P."/>
            <person name="Winkler S."/>
            <person name="Jermiin L.S."/>
            <person name="Skirmuntt E.C."/>
            <person name="Katzourakis A."/>
            <person name="Burkitt-Gray L."/>
            <person name="Ray D.A."/>
            <person name="Sullivan K.A.M."/>
            <person name="Roscito J.G."/>
            <person name="Kirilenko B.M."/>
            <person name="Davalos L.M."/>
            <person name="Corthals A.P."/>
            <person name="Power M.L."/>
            <person name="Jones G."/>
            <person name="Ransome R.D."/>
            <person name="Dechmann D.K.N."/>
            <person name="Locatelli A.G."/>
            <person name="Puechmaille S.J."/>
            <person name="Fedrigo O."/>
            <person name="Jarvis E.D."/>
            <person name="Hiller M."/>
            <person name="Vernes S.C."/>
            <person name="Myers E.W."/>
            <person name="Teeling E.C."/>
        </authorList>
    </citation>
    <scope>NUCLEOTIDE SEQUENCE [LARGE SCALE GENOMIC DNA]</scope>
    <source>
        <strain evidence="2">Bat1K_MPI-CBG_1</strain>
    </source>
</reference>
<accession>A0A834EF68</accession>
<name>A0A834EF68_9CHIR</name>
<sequence>MSAGWTASQGAAVPVGGRRAWSHTGAAPSAPLHRPQGWGGTQKAAEPGSALGRGSRLRRLVAVRGLGVSSYCHHRLPSARPRPAPSATSAGRGCPAAPVWWGLCPGSWCTGHPSLSCPTPSPQLQQPRTLSSTNTARFFFLLHRGPRTPSALPVSADGPGWTDTSPEACGLC</sequence>
<evidence type="ECO:0000313" key="3">
    <source>
        <dbReference type="Proteomes" id="UP000664940"/>
    </source>
</evidence>
<dbReference type="AlphaFoldDB" id="A0A834EF68"/>
<evidence type="ECO:0000313" key="2">
    <source>
        <dbReference type="EMBL" id="KAF6114799.1"/>
    </source>
</evidence>
<proteinExistence type="predicted"/>
<evidence type="ECO:0000256" key="1">
    <source>
        <dbReference type="SAM" id="MobiDB-lite"/>
    </source>
</evidence>
<protein>
    <submittedName>
        <fullName evidence="2">Uncharacterized protein</fullName>
    </submittedName>
</protein>
<comment type="caution">
    <text evidence="2">The sequence shown here is derived from an EMBL/GenBank/DDBJ whole genome shotgun (WGS) entry which is preliminary data.</text>
</comment>
<gene>
    <name evidence="2" type="ORF">HJG60_010725</name>
</gene>
<dbReference type="Proteomes" id="UP000664940">
    <property type="component" value="Unassembled WGS sequence"/>
</dbReference>
<organism evidence="2 3">
    <name type="scientific">Phyllostomus discolor</name>
    <name type="common">pale spear-nosed bat</name>
    <dbReference type="NCBI Taxonomy" id="89673"/>
    <lineage>
        <taxon>Eukaryota</taxon>
        <taxon>Metazoa</taxon>
        <taxon>Chordata</taxon>
        <taxon>Craniata</taxon>
        <taxon>Vertebrata</taxon>
        <taxon>Euteleostomi</taxon>
        <taxon>Mammalia</taxon>
        <taxon>Eutheria</taxon>
        <taxon>Laurasiatheria</taxon>
        <taxon>Chiroptera</taxon>
        <taxon>Yangochiroptera</taxon>
        <taxon>Phyllostomidae</taxon>
        <taxon>Phyllostominae</taxon>
        <taxon>Phyllostomus</taxon>
    </lineage>
</organism>
<dbReference type="EMBL" id="JABVXQ010000004">
    <property type="protein sequence ID" value="KAF6114799.1"/>
    <property type="molecule type" value="Genomic_DNA"/>
</dbReference>
<feature type="region of interest" description="Disordered" evidence="1">
    <location>
        <begin position="1"/>
        <end position="52"/>
    </location>
</feature>